<feature type="chain" id="PRO_5015635329" description="Major outer membrane protein" evidence="1">
    <location>
        <begin position="24"/>
        <end position="415"/>
    </location>
</feature>
<evidence type="ECO:0000313" key="3">
    <source>
        <dbReference type="Proteomes" id="UP000238281"/>
    </source>
</evidence>
<dbReference type="SUPFAM" id="SSF56935">
    <property type="entry name" value="Porins"/>
    <property type="match status" value="1"/>
</dbReference>
<dbReference type="Pfam" id="PF05538">
    <property type="entry name" value="Campylo_MOMP"/>
    <property type="match status" value="1"/>
</dbReference>
<proteinExistence type="predicted"/>
<organism evidence="2 3">
    <name type="scientific">Aliarcobacter cryaerophilus</name>
    <dbReference type="NCBI Taxonomy" id="28198"/>
    <lineage>
        <taxon>Bacteria</taxon>
        <taxon>Pseudomonadati</taxon>
        <taxon>Campylobacterota</taxon>
        <taxon>Epsilonproteobacteria</taxon>
        <taxon>Campylobacterales</taxon>
        <taxon>Arcobacteraceae</taxon>
        <taxon>Aliarcobacter</taxon>
    </lineage>
</organism>
<keyword evidence="1" id="KW-0732">Signal</keyword>
<evidence type="ECO:0000313" key="2">
    <source>
        <dbReference type="EMBL" id="PRM93917.1"/>
    </source>
</evidence>
<comment type="caution">
    <text evidence="2">The sequence shown here is derived from an EMBL/GenBank/DDBJ whole genome shotgun (WGS) entry which is preliminary data.</text>
</comment>
<dbReference type="RefSeq" id="WP_105915699.1">
    <property type="nucleotide sequence ID" value="NZ_NXGE01000005.1"/>
</dbReference>
<evidence type="ECO:0008006" key="4">
    <source>
        <dbReference type="Google" id="ProtNLM"/>
    </source>
</evidence>
<dbReference type="Gene3D" id="2.40.160.10">
    <property type="entry name" value="Porin"/>
    <property type="match status" value="1"/>
</dbReference>
<dbReference type="InterPro" id="IPR008439">
    <property type="entry name" value="Campylo_MOMP"/>
</dbReference>
<reference evidence="2 3" key="1">
    <citation type="submission" date="2017-09" db="EMBL/GenBank/DDBJ databases">
        <title>Reassesment of A. cryaerophilus.</title>
        <authorList>
            <person name="Perez-Cataluna A."/>
            <person name="Collado L."/>
            <person name="Salgado O."/>
            <person name="Lefinanco V."/>
            <person name="Figueras M.J."/>
        </authorList>
    </citation>
    <scope>NUCLEOTIDE SEQUENCE [LARGE SCALE GENOMIC DNA]</scope>
    <source>
        <strain evidence="2 3">LMG 10210</strain>
    </source>
</reference>
<evidence type="ECO:0000256" key="1">
    <source>
        <dbReference type="SAM" id="SignalP"/>
    </source>
</evidence>
<dbReference type="EMBL" id="NXGE01000005">
    <property type="protein sequence ID" value="PRM93917.1"/>
    <property type="molecule type" value="Genomic_DNA"/>
</dbReference>
<gene>
    <name evidence="2" type="ORF">CJ673_08055</name>
</gene>
<dbReference type="InterPro" id="IPR023614">
    <property type="entry name" value="Porin_dom_sf"/>
</dbReference>
<sequence length="415" mass="45041">MRKISKISLVAAVAVAGFSTANAQPLEEAIKNVDVSGSVVYRYNNYDNSEAGNNHSNTDQNNYKIGLNLSSKVNDYVKFNSRFIVGTKNTYDFTSTNAHKDRNGGDGSADISLSQAYFGFTAIPNTVVNIGKQGLTTPYTVAVDINGNEQSGTGILALSTFGPITAGAGYFNNTNVNVSGNGYIKTSDLGFDGGSDMYVATVQGDLDFVKLEAWYAGMQNTFDSYTLAATSKIDLAESANLGLELRHVGLKLDQEYSKNTLDVERDNAMTRLAVDGKFSIVNARLAYTMTDKDGGLTALDQDAKNTSLGWNITSNGIADAKYFQAALGADILDNLNFTAHYGKLKADGTDKVTVNNLVKGYSDVDLKQEEIYGQLTYKMSKNLSTYLRYGQFEQKIDGVKDIDQNMGRIQVAYTF</sequence>
<name>A0A2S9T500_9BACT</name>
<protein>
    <recommendedName>
        <fullName evidence="4">Major outer membrane protein</fullName>
    </recommendedName>
</protein>
<feature type="signal peptide" evidence="1">
    <location>
        <begin position="1"/>
        <end position="23"/>
    </location>
</feature>
<accession>A0A2S9T500</accession>
<dbReference type="AlphaFoldDB" id="A0A2S9T500"/>
<dbReference type="Proteomes" id="UP000238281">
    <property type="component" value="Unassembled WGS sequence"/>
</dbReference>